<keyword evidence="5 9" id="KW-0297">G-protein coupled receptor</keyword>
<comment type="similarity">
    <text evidence="9">Belongs to the G-protein coupled receptor 1 family.</text>
</comment>
<accession>A0ABM0N0F5</accession>
<organism evidence="12 13">
    <name type="scientific">Saccoglossus kowalevskii</name>
    <name type="common">Acorn worm</name>
    <dbReference type="NCBI Taxonomy" id="10224"/>
    <lineage>
        <taxon>Eukaryota</taxon>
        <taxon>Metazoa</taxon>
        <taxon>Hemichordata</taxon>
        <taxon>Enteropneusta</taxon>
        <taxon>Harrimaniidae</taxon>
        <taxon>Saccoglossus</taxon>
    </lineage>
</organism>
<evidence type="ECO:0000256" key="5">
    <source>
        <dbReference type="ARBA" id="ARBA00023040"/>
    </source>
</evidence>
<dbReference type="GeneID" id="102802296"/>
<keyword evidence="7 9" id="KW-0675">Receptor</keyword>
<reference evidence="13" key="1">
    <citation type="submission" date="2025-08" db="UniProtKB">
        <authorList>
            <consortium name="RefSeq"/>
        </authorList>
    </citation>
    <scope>IDENTIFICATION</scope>
    <source>
        <tissue evidence="13">Testes</tissue>
    </source>
</reference>
<evidence type="ECO:0000256" key="3">
    <source>
        <dbReference type="ARBA" id="ARBA00022692"/>
    </source>
</evidence>
<sequence length="199" mass="22576">MFFAGIQSHARYTADTGLINENDTNNFTIPMFPDALPAWFFLTLLPMLSLIFCVFGLIGNGMVLFVRKRIKQSIHNIYIINLASADFLFLLGVLFLNYFNTTKQWVFGSTICKLVVGIDGMNMFTSIFTLTIMAVDRFVAVVYAVSSRNYRTESVARKICLGMWVLSATTALPLWILKRKCIIAFPIPDSTGIRFVFYM</sequence>
<feature type="transmembrane region" description="Helical" evidence="10">
    <location>
        <begin position="158"/>
        <end position="177"/>
    </location>
</feature>
<dbReference type="Gene3D" id="1.20.1070.10">
    <property type="entry name" value="Rhodopsin 7-helix transmembrane proteins"/>
    <property type="match status" value="1"/>
</dbReference>
<evidence type="ECO:0000256" key="7">
    <source>
        <dbReference type="ARBA" id="ARBA00023170"/>
    </source>
</evidence>
<dbReference type="RefSeq" id="XP_006825746.1">
    <property type="nucleotide sequence ID" value="XM_006825683.1"/>
</dbReference>
<keyword evidence="3 9" id="KW-0812">Transmembrane</keyword>
<evidence type="ECO:0000256" key="4">
    <source>
        <dbReference type="ARBA" id="ARBA00022989"/>
    </source>
</evidence>
<evidence type="ECO:0000313" key="12">
    <source>
        <dbReference type="Proteomes" id="UP000694865"/>
    </source>
</evidence>
<feature type="transmembrane region" description="Helical" evidence="10">
    <location>
        <begin position="78"/>
        <end position="99"/>
    </location>
</feature>
<protein>
    <submittedName>
        <fullName evidence="13">Somatostatin receptor type 3-like</fullName>
    </submittedName>
</protein>
<proteinExistence type="inferred from homology"/>
<evidence type="ECO:0000259" key="11">
    <source>
        <dbReference type="PROSITE" id="PS50262"/>
    </source>
</evidence>
<evidence type="ECO:0000256" key="9">
    <source>
        <dbReference type="RuleBase" id="RU000688"/>
    </source>
</evidence>
<keyword evidence="4 10" id="KW-1133">Transmembrane helix</keyword>
<evidence type="ECO:0000256" key="10">
    <source>
        <dbReference type="SAM" id="Phobius"/>
    </source>
</evidence>
<dbReference type="InterPro" id="IPR000276">
    <property type="entry name" value="GPCR_Rhodpsn"/>
</dbReference>
<evidence type="ECO:0000256" key="8">
    <source>
        <dbReference type="ARBA" id="ARBA00023224"/>
    </source>
</evidence>
<dbReference type="Pfam" id="PF00001">
    <property type="entry name" value="7tm_1"/>
    <property type="match status" value="1"/>
</dbReference>
<dbReference type="PRINTS" id="PR00237">
    <property type="entry name" value="GPCRRHODOPSN"/>
</dbReference>
<dbReference type="InterPro" id="IPR017452">
    <property type="entry name" value="GPCR_Rhodpsn_7TM"/>
</dbReference>
<dbReference type="PANTHER" id="PTHR24229:SF40">
    <property type="entry name" value="ALLATOSTATIN C RECEPTOR 1-RELATED"/>
    <property type="match status" value="1"/>
</dbReference>
<feature type="domain" description="G-protein coupled receptors family 1 profile" evidence="11">
    <location>
        <begin position="56"/>
        <end position="199"/>
    </location>
</feature>
<name>A0ABM0N0F5_SACKO</name>
<dbReference type="SUPFAM" id="SSF81321">
    <property type="entry name" value="Family A G protein-coupled receptor-like"/>
    <property type="match status" value="1"/>
</dbReference>
<dbReference type="PROSITE" id="PS50262">
    <property type="entry name" value="G_PROTEIN_RECEP_F1_2"/>
    <property type="match status" value="1"/>
</dbReference>
<gene>
    <name evidence="13" type="primary">LOC102802296</name>
</gene>
<keyword evidence="12" id="KW-1185">Reference proteome</keyword>
<evidence type="ECO:0000256" key="2">
    <source>
        <dbReference type="ARBA" id="ARBA00022475"/>
    </source>
</evidence>
<feature type="transmembrane region" description="Helical" evidence="10">
    <location>
        <begin position="38"/>
        <end position="66"/>
    </location>
</feature>
<evidence type="ECO:0000313" key="13">
    <source>
        <dbReference type="RefSeq" id="XP_006825746.1"/>
    </source>
</evidence>
<dbReference type="PANTHER" id="PTHR24229">
    <property type="entry name" value="NEUROPEPTIDES RECEPTOR"/>
    <property type="match status" value="1"/>
</dbReference>
<keyword evidence="2" id="KW-1003">Cell membrane</keyword>
<dbReference type="Proteomes" id="UP000694865">
    <property type="component" value="Unplaced"/>
</dbReference>
<evidence type="ECO:0000256" key="6">
    <source>
        <dbReference type="ARBA" id="ARBA00023136"/>
    </source>
</evidence>
<keyword evidence="8 9" id="KW-0807">Transducer</keyword>
<evidence type="ECO:0000256" key="1">
    <source>
        <dbReference type="ARBA" id="ARBA00004651"/>
    </source>
</evidence>
<dbReference type="PROSITE" id="PS00237">
    <property type="entry name" value="G_PROTEIN_RECEP_F1_1"/>
    <property type="match status" value="1"/>
</dbReference>
<comment type="subcellular location">
    <subcellularLocation>
        <location evidence="1">Cell membrane</location>
        <topology evidence="1">Multi-pass membrane protein</topology>
    </subcellularLocation>
</comment>
<keyword evidence="6 10" id="KW-0472">Membrane</keyword>
<feature type="transmembrane region" description="Helical" evidence="10">
    <location>
        <begin position="123"/>
        <end position="146"/>
    </location>
</feature>